<reference evidence="4" key="1">
    <citation type="journal article" date="2017" name="Genome Biol. Evol.">
        <title>Divergence of the Venom Exogene Repertoire in Two Sister Species of Turriconus.</title>
        <authorList>
            <person name="Li Q."/>
            <person name="Barghi N."/>
            <person name="Lu A."/>
            <person name="Fedosov A.E."/>
            <person name="Bandyopadhyay P.K."/>
            <person name="Lluisma A.O."/>
            <person name="Concepcion G.P."/>
            <person name="Yandell M."/>
            <person name="Olivera B.M."/>
            <person name="Safavi-Hemami H."/>
        </authorList>
    </citation>
    <scope>NUCLEOTIDE SEQUENCE</scope>
    <source>
        <strain evidence="4">O1_Ps6.26ii</strain>
    </source>
</reference>
<accession>A0A291C2K5</accession>
<feature type="signal peptide" evidence="3">
    <location>
        <begin position="1"/>
        <end position="22"/>
    </location>
</feature>
<keyword evidence="3" id="KW-0732">Signal</keyword>
<dbReference type="Pfam" id="PF02950">
    <property type="entry name" value="Conotoxin"/>
    <property type="match status" value="1"/>
</dbReference>
<comment type="subcellular location">
    <subcellularLocation>
        <location evidence="1">Secreted</location>
    </subcellularLocation>
</comment>
<evidence type="ECO:0000256" key="2">
    <source>
        <dbReference type="ARBA" id="ARBA00022525"/>
    </source>
</evidence>
<dbReference type="GO" id="GO:0008200">
    <property type="term" value="F:ion channel inhibitor activity"/>
    <property type="evidence" value="ECO:0007669"/>
    <property type="project" value="InterPro"/>
</dbReference>
<reference evidence="4" key="2">
    <citation type="submission" date="2017-07" db="EMBL/GenBank/DDBJ databases">
        <authorList>
            <person name="Sun Z.S."/>
            <person name="Albrecht U."/>
            <person name="Echele G."/>
            <person name="Lee C.C."/>
        </authorList>
    </citation>
    <scope>NUCLEOTIDE SEQUENCE</scope>
    <source>
        <strain evidence="4">O1_Ps6.26ii</strain>
    </source>
</reference>
<organism evidence="4">
    <name type="scientific">Conus praecellens</name>
    <name type="common">Admirable cone</name>
    <dbReference type="NCBI Taxonomy" id="128530"/>
    <lineage>
        <taxon>Eukaryota</taxon>
        <taxon>Metazoa</taxon>
        <taxon>Spiralia</taxon>
        <taxon>Lophotrochozoa</taxon>
        <taxon>Mollusca</taxon>
        <taxon>Gastropoda</taxon>
        <taxon>Caenogastropoda</taxon>
        <taxon>Neogastropoda</taxon>
        <taxon>Conoidea</taxon>
        <taxon>Conidae</taxon>
        <taxon>Conus</taxon>
        <taxon>Turriconus</taxon>
    </lineage>
</organism>
<name>A0A291C2K5_CONPC</name>
<proteinExistence type="evidence at transcript level"/>
<feature type="chain" id="PRO_5013353104" evidence="3">
    <location>
        <begin position="23"/>
        <end position="83"/>
    </location>
</feature>
<dbReference type="InterPro" id="IPR004214">
    <property type="entry name" value="Conotoxin"/>
</dbReference>
<dbReference type="AlphaFoldDB" id="A0A291C2K5"/>
<sequence>MKVSSVLIVAMLTLTACQLIGASSHYSQDVQMAPFVRSADEMEDSENVKLSKRKCVADWHFCGLFIFSPLCCTKLCLLTVCFA</sequence>
<protein>
    <submittedName>
        <fullName evidence="4">Conotoxin</fullName>
    </submittedName>
</protein>
<keyword evidence="2" id="KW-0964">Secreted</keyword>
<dbReference type="GO" id="GO:0005576">
    <property type="term" value="C:extracellular region"/>
    <property type="evidence" value="ECO:0007669"/>
    <property type="project" value="UniProtKB-SubCell"/>
</dbReference>
<evidence type="ECO:0000256" key="3">
    <source>
        <dbReference type="SAM" id="SignalP"/>
    </source>
</evidence>
<dbReference type="EMBL" id="MF576857">
    <property type="protein sequence ID" value="ATF27691.1"/>
    <property type="molecule type" value="mRNA"/>
</dbReference>
<evidence type="ECO:0000256" key="1">
    <source>
        <dbReference type="ARBA" id="ARBA00004613"/>
    </source>
</evidence>
<evidence type="ECO:0000313" key="4">
    <source>
        <dbReference type="EMBL" id="ATF27691.1"/>
    </source>
</evidence>
<dbReference type="PROSITE" id="PS51257">
    <property type="entry name" value="PROKAR_LIPOPROTEIN"/>
    <property type="match status" value="1"/>
</dbReference>